<accession>A0A9P3FKR0</accession>
<proteinExistence type="predicted"/>
<protein>
    <submittedName>
        <fullName evidence="3">Uncharacterized protein</fullName>
    </submittedName>
</protein>
<keyword evidence="4" id="KW-1185">Reference proteome</keyword>
<comment type="caution">
    <text evidence="3">The sequence shown here is derived from an EMBL/GenBank/DDBJ whole genome shotgun (WGS) entry which is preliminary data.</text>
</comment>
<dbReference type="AlphaFoldDB" id="A0A9P3FKR0"/>
<evidence type="ECO:0000256" key="1">
    <source>
        <dbReference type="SAM" id="MobiDB-lite"/>
    </source>
</evidence>
<dbReference type="EMBL" id="BOLY01000007">
    <property type="protein sequence ID" value="GIZ47579.1"/>
    <property type="molecule type" value="Genomic_DNA"/>
</dbReference>
<feature type="compositionally biased region" description="Low complexity" evidence="1">
    <location>
        <begin position="44"/>
        <end position="57"/>
    </location>
</feature>
<evidence type="ECO:0000313" key="3">
    <source>
        <dbReference type="EMBL" id="GIZ47579.1"/>
    </source>
</evidence>
<feature type="region of interest" description="Disordered" evidence="1">
    <location>
        <begin position="21"/>
        <end position="62"/>
    </location>
</feature>
<dbReference type="OrthoDB" id="10343381at2759"/>
<feature type="chain" id="PRO_5040434687" evidence="2">
    <location>
        <begin position="20"/>
        <end position="252"/>
    </location>
</feature>
<reference evidence="3 4" key="1">
    <citation type="submission" date="2021-01" db="EMBL/GenBank/DDBJ databases">
        <title>Cercospora kikuchii MAFF 305040 whole genome shotgun sequence.</title>
        <authorList>
            <person name="Kashiwa T."/>
            <person name="Suzuki T."/>
        </authorList>
    </citation>
    <scope>NUCLEOTIDE SEQUENCE [LARGE SCALE GENOMIC DNA]</scope>
    <source>
        <strain evidence="3 4">MAFF 305040</strain>
    </source>
</reference>
<feature type="signal peptide" evidence="2">
    <location>
        <begin position="1"/>
        <end position="19"/>
    </location>
</feature>
<name>A0A9P3FKR0_9PEZI</name>
<dbReference type="Proteomes" id="UP000825890">
    <property type="component" value="Unassembled WGS sequence"/>
</dbReference>
<organism evidence="3 4">
    <name type="scientific">Cercospora kikuchii</name>
    <dbReference type="NCBI Taxonomy" id="84275"/>
    <lineage>
        <taxon>Eukaryota</taxon>
        <taxon>Fungi</taxon>
        <taxon>Dikarya</taxon>
        <taxon>Ascomycota</taxon>
        <taxon>Pezizomycotina</taxon>
        <taxon>Dothideomycetes</taxon>
        <taxon>Dothideomycetidae</taxon>
        <taxon>Mycosphaerellales</taxon>
        <taxon>Mycosphaerellaceae</taxon>
        <taxon>Cercospora</taxon>
    </lineage>
</organism>
<dbReference type="GeneID" id="68296242"/>
<gene>
    <name evidence="3" type="ORF">CKM354_001066700</name>
</gene>
<dbReference type="RefSeq" id="XP_044662066.1">
    <property type="nucleotide sequence ID" value="XM_044806131.1"/>
</dbReference>
<evidence type="ECO:0000256" key="2">
    <source>
        <dbReference type="SAM" id="SignalP"/>
    </source>
</evidence>
<evidence type="ECO:0000313" key="4">
    <source>
        <dbReference type="Proteomes" id="UP000825890"/>
    </source>
</evidence>
<sequence length="252" mass="25585">MKFTTTLTLAALAATQVFAAPDPLRTTRRRTGADSDPTTAPTQTSSRKTSSSKSSKTAPPQVTGLYVLDENRALTGFDASLLCADSDDTTFVLGCARTSAPNSLCSLLTSLSITVTANPTGYQALYTTRQNGGSGTVTQTCNFNGPTTAPSAAATCFESAWIAVGGSTSQIRSTTSTYMTESFPPVATFSLTAGRDNAGAETCAARPTGNGGAGAQANPESNDAGSMAVGKVKEVYKVLVPVGVAAVALAGL</sequence>
<keyword evidence="2" id="KW-0732">Signal</keyword>